<evidence type="ECO:0000313" key="4">
    <source>
        <dbReference type="Proteomes" id="UP000199071"/>
    </source>
</evidence>
<evidence type="ECO:0000313" key="3">
    <source>
        <dbReference type="EMBL" id="SDB28500.1"/>
    </source>
</evidence>
<dbReference type="Proteomes" id="UP000199071">
    <property type="component" value="Unassembled WGS sequence"/>
</dbReference>
<feature type="domain" description="Capsule synthesis protein CapA" evidence="2">
    <location>
        <begin position="10"/>
        <end position="257"/>
    </location>
</feature>
<dbReference type="Pfam" id="PF09587">
    <property type="entry name" value="PGA_cap"/>
    <property type="match status" value="1"/>
</dbReference>
<sequence length="338" mass="36803">MGGGNGQTIHLGFAGDLLVGRKVSRTVVAGQQPEEMWGDLRPRMLATDAMIANLEAPITTHLVKWHKLKSFYLRADPAVIPSLSAGNIRCVSLANNHILDFGDQGLLDTRRHLEAAGIAFAGAGANADEAKAPVIFTAGQARIGLISITDNIPAFRATDDRPGTNYWKIGTDSETMARLSGLIDGLRAAGADLIVLSTHWGINYRWWPPQGYRAFARQAIERGVDIVHGHSAHLFQAVEFHRRGLILYDTGDFIEDLIVPPGFRSDHSFLFLVDIADGRVARLRMVPARLTLAKVNTARGQEAEVIRRAMIKRCRGFAVDIREEDGDLVATAPGTADG</sequence>
<dbReference type="EMBL" id="FMXQ01000004">
    <property type="protein sequence ID" value="SDB28500.1"/>
    <property type="molecule type" value="Genomic_DNA"/>
</dbReference>
<dbReference type="InterPro" id="IPR052169">
    <property type="entry name" value="CW_Biosynth-Accessory"/>
</dbReference>
<dbReference type="AlphaFoldDB" id="A0A1G6C6G7"/>
<evidence type="ECO:0000259" key="2">
    <source>
        <dbReference type="SMART" id="SM00854"/>
    </source>
</evidence>
<dbReference type="STRING" id="665467.SAMN02982931_02123"/>
<name>A0A1G6C6G7_9HYPH</name>
<dbReference type="InterPro" id="IPR029052">
    <property type="entry name" value="Metallo-depent_PP-like"/>
</dbReference>
<dbReference type="InterPro" id="IPR019079">
    <property type="entry name" value="Capsule_synth_CapA"/>
</dbReference>
<organism evidence="3 4">
    <name type="scientific">Bauldia litoralis</name>
    <dbReference type="NCBI Taxonomy" id="665467"/>
    <lineage>
        <taxon>Bacteria</taxon>
        <taxon>Pseudomonadati</taxon>
        <taxon>Pseudomonadota</taxon>
        <taxon>Alphaproteobacteria</taxon>
        <taxon>Hyphomicrobiales</taxon>
        <taxon>Kaistiaceae</taxon>
        <taxon>Bauldia</taxon>
    </lineage>
</organism>
<dbReference type="PANTHER" id="PTHR33393">
    <property type="entry name" value="POLYGLUTAMINE SYNTHESIS ACCESSORY PROTEIN RV0574C-RELATED"/>
    <property type="match status" value="1"/>
</dbReference>
<protein>
    <submittedName>
        <fullName evidence="3">Poly-gamma-glutamate synthesis protein (Capsule biosynthesis protein)</fullName>
    </submittedName>
</protein>
<evidence type="ECO:0000256" key="1">
    <source>
        <dbReference type="ARBA" id="ARBA00005662"/>
    </source>
</evidence>
<gene>
    <name evidence="3" type="ORF">SAMN02982931_02123</name>
</gene>
<reference evidence="3 4" key="1">
    <citation type="submission" date="2016-10" db="EMBL/GenBank/DDBJ databases">
        <authorList>
            <person name="de Groot N.N."/>
        </authorList>
    </citation>
    <scope>NUCLEOTIDE SEQUENCE [LARGE SCALE GENOMIC DNA]</scope>
    <source>
        <strain evidence="3 4">ATCC 35022</strain>
    </source>
</reference>
<dbReference type="SMART" id="SM00854">
    <property type="entry name" value="PGA_cap"/>
    <property type="match status" value="1"/>
</dbReference>
<proteinExistence type="inferred from homology"/>
<dbReference type="OrthoDB" id="9810718at2"/>
<dbReference type="SUPFAM" id="SSF56300">
    <property type="entry name" value="Metallo-dependent phosphatases"/>
    <property type="match status" value="1"/>
</dbReference>
<accession>A0A1G6C6G7</accession>
<dbReference type="RefSeq" id="WP_090876414.1">
    <property type="nucleotide sequence ID" value="NZ_FMXQ01000004.1"/>
</dbReference>
<dbReference type="CDD" id="cd07381">
    <property type="entry name" value="MPP_CapA"/>
    <property type="match status" value="1"/>
</dbReference>
<dbReference type="PANTHER" id="PTHR33393:SF11">
    <property type="entry name" value="POLYGLUTAMINE SYNTHESIS ACCESSORY PROTEIN RV0574C-RELATED"/>
    <property type="match status" value="1"/>
</dbReference>
<comment type="similarity">
    <text evidence="1">Belongs to the CapA family.</text>
</comment>
<keyword evidence="4" id="KW-1185">Reference proteome</keyword>
<dbReference type="Gene3D" id="3.60.21.10">
    <property type="match status" value="1"/>
</dbReference>